<evidence type="ECO:0000256" key="3">
    <source>
        <dbReference type="ARBA" id="ARBA00023163"/>
    </source>
</evidence>
<evidence type="ECO:0000256" key="4">
    <source>
        <dbReference type="PROSITE-ProRule" id="PRU00335"/>
    </source>
</evidence>
<dbReference type="Pfam" id="PF00440">
    <property type="entry name" value="TetR_N"/>
    <property type="match status" value="1"/>
</dbReference>
<dbReference type="Proteomes" id="UP000718281">
    <property type="component" value="Unassembled WGS sequence"/>
</dbReference>
<dbReference type="InterPro" id="IPR009057">
    <property type="entry name" value="Homeodomain-like_sf"/>
</dbReference>
<comment type="caution">
    <text evidence="6">The sequence shown here is derived from an EMBL/GenBank/DDBJ whole genome shotgun (WGS) entry which is preliminary data.</text>
</comment>
<dbReference type="EMBL" id="JADIXZ010000001">
    <property type="protein sequence ID" value="MBK6299923.1"/>
    <property type="molecule type" value="Genomic_DNA"/>
</dbReference>
<dbReference type="PROSITE" id="PS50977">
    <property type="entry name" value="HTH_TETR_2"/>
    <property type="match status" value="1"/>
</dbReference>
<dbReference type="InterPro" id="IPR001647">
    <property type="entry name" value="HTH_TetR"/>
</dbReference>
<dbReference type="GO" id="GO:0003700">
    <property type="term" value="F:DNA-binding transcription factor activity"/>
    <property type="evidence" value="ECO:0007669"/>
    <property type="project" value="TreeGrafter"/>
</dbReference>
<dbReference type="PANTHER" id="PTHR30055">
    <property type="entry name" value="HTH-TYPE TRANSCRIPTIONAL REGULATOR RUTR"/>
    <property type="match status" value="1"/>
</dbReference>
<dbReference type="AlphaFoldDB" id="A0A934X3X6"/>
<proteinExistence type="predicted"/>
<evidence type="ECO:0000256" key="2">
    <source>
        <dbReference type="ARBA" id="ARBA00023125"/>
    </source>
</evidence>
<name>A0A934X3X6_9MICO</name>
<dbReference type="PRINTS" id="PR00455">
    <property type="entry name" value="HTHTETR"/>
</dbReference>
<organism evidence="6 7">
    <name type="scientific">Candidatus Phosphoribacter hodrii</name>
    <dbReference type="NCBI Taxonomy" id="2953743"/>
    <lineage>
        <taxon>Bacteria</taxon>
        <taxon>Bacillati</taxon>
        <taxon>Actinomycetota</taxon>
        <taxon>Actinomycetes</taxon>
        <taxon>Micrococcales</taxon>
        <taxon>Dermatophilaceae</taxon>
        <taxon>Candidatus Phosphoribacter</taxon>
    </lineage>
</organism>
<keyword evidence="2 4" id="KW-0238">DNA-binding</keyword>
<gene>
    <name evidence="6" type="ORF">IPF40_02330</name>
</gene>
<feature type="DNA-binding region" description="H-T-H motif" evidence="4">
    <location>
        <begin position="39"/>
        <end position="58"/>
    </location>
</feature>
<feature type="domain" description="HTH tetR-type" evidence="5">
    <location>
        <begin position="17"/>
        <end position="76"/>
    </location>
</feature>
<dbReference type="InterPro" id="IPR050109">
    <property type="entry name" value="HTH-type_TetR-like_transc_reg"/>
</dbReference>
<dbReference type="Gene3D" id="1.10.357.10">
    <property type="entry name" value="Tetracycline Repressor, domain 2"/>
    <property type="match status" value="1"/>
</dbReference>
<keyword evidence="3" id="KW-0804">Transcription</keyword>
<evidence type="ECO:0000256" key="1">
    <source>
        <dbReference type="ARBA" id="ARBA00023015"/>
    </source>
</evidence>
<dbReference type="SUPFAM" id="SSF46689">
    <property type="entry name" value="Homeodomain-like"/>
    <property type="match status" value="1"/>
</dbReference>
<sequence>MVKTLPKPTRAPALAPEARRASLVDAAVPLVLERGFDVTTKDLAAAAGVAEGTIFRVFESKDDLVLAAARSVFARADHLDELAAISLEWPLEARLAAAVRIWQTVARRMVSVFVAFHGAGDHQRLGNPHDLVDPTIVARAEAIIAALLAPEADRLRRPIPDIVRIMGSLVLASVHPVDALSPASTPEDLVDLLLHGVLADGPTPHVSATHASSTDETHLTVPLREGPASCSAHAAYLDR</sequence>
<keyword evidence="1" id="KW-0805">Transcription regulation</keyword>
<reference evidence="6 7" key="1">
    <citation type="submission" date="2020-10" db="EMBL/GenBank/DDBJ databases">
        <title>Connecting structure to function with the recovery of over 1000 high-quality activated sludge metagenome-assembled genomes encoding full-length rRNA genes using long-read sequencing.</title>
        <authorList>
            <person name="Singleton C.M."/>
            <person name="Petriglieri F."/>
            <person name="Kristensen J.M."/>
            <person name="Kirkegaard R.H."/>
            <person name="Michaelsen T.Y."/>
            <person name="Andersen M.H."/>
            <person name="Karst S.M."/>
            <person name="Dueholm M.S."/>
            <person name="Nielsen P.H."/>
            <person name="Albertsen M."/>
        </authorList>
    </citation>
    <scope>NUCLEOTIDE SEQUENCE [LARGE SCALE GENOMIC DNA]</scope>
    <source>
        <strain evidence="6">AalE_18-Q3-R2-46_BAT3C.188</strain>
    </source>
</reference>
<evidence type="ECO:0000313" key="7">
    <source>
        <dbReference type="Proteomes" id="UP000718281"/>
    </source>
</evidence>
<evidence type="ECO:0000259" key="5">
    <source>
        <dbReference type="PROSITE" id="PS50977"/>
    </source>
</evidence>
<accession>A0A934X3X6</accession>
<evidence type="ECO:0000313" key="6">
    <source>
        <dbReference type="EMBL" id="MBK6299923.1"/>
    </source>
</evidence>
<dbReference type="GO" id="GO:0000976">
    <property type="term" value="F:transcription cis-regulatory region binding"/>
    <property type="evidence" value="ECO:0007669"/>
    <property type="project" value="TreeGrafter"/>
</dbReference>
<dbReference type="PANTHER" id="PTHR30055:SF234">
    <property type="entry name" value="HTH-TYPE TRANSCRIPTIONAL REGULATOR BETI"/>
    <property type="match status" value="1"/>
</dbReference>
<protein>
    <submittedName>
        <fullName evidence="6">TetR/AcrR family transcriptional regulator</fullName>
    </submittedName>
</protein>